<gene>
    <name evidence="1" type="ORF">SAMN05216296_1031</name>
</gene>
<dbReference type="Proteomes" id="UP000243232">
    <property type="component" value="Chromosome I"/>
</dbReference>
<keyword evidence="2" id="KW-1185">Reference proteome</keyword>
<reference evidence="2" key="1">
    <citation type="submission" date="2016-10" db="EMBL/GenBank/DDBJ databases">
        <authorList>
            <person name="Varghese N."/>
            <person name="Submissions S."/>
        </authorList>
    </citation>
    <scope>NUCLEOTIDE SEQUENCE [LARGE SCALE GENOMIC DNA]</scope>
    <source>
        <strain evidence="2">DSM 17875</strain>
    </source>
</reference>
<accession>A0A1H2ERY4</accession>
<name>A0A1H2ERY4_9PSED</name>
<dbReference type="STRING" id="364197.SAMN05216296_1031"/>
<evidence type="ECO:0000313" key="1">
    <source>
        <dbReference type="EMBL" id="SDT97942.1"/>
    </source>
</evidence>
<organism evidence="1 2">
    <name type="scientific">Pseudomonas pohangensis</name>
    <dbReference type="NCBI Taxonomy" id="364197"/>
    <lineage>
        <taxon>Bacteria</taxon>
        <taxon>Pseudomonadati</taxon>
        <taxon>Pseudomonadota</taxon>
        <taxon>Gammaproteobacteria</taxon>
        <taxon>Pseudomonadales</taxon>
        <taxon>Pseudomonadaceae</taxon>
        <taxon>Pseudomonas</taxon>
    </lineage>
</organism>
<sequence length="91" mass="10106">MYSQCNAQCLALQLPIYVETMRSSIHMGLAILMSRLNLPRLRALTSRGLALFNWKRCVTGEYKSGGSGVFAHGLNGELIYCPPVKKTNDTE</sequence>
<protein>
    <submittedName>
        <fullName evidence="1">Uncharacterized protein</fullName>
    </submittedName>
</protein>
<evidence type="ECO:0000313" key="2">
    <source>
        <dbReference type="Proteomes" id="UP000243232"/>
    </source>
</evidence>
<dbReference type="AlphaFoldDB" id="A0A1H2ERY4"/>
<dbReference type="EMBL" id="LT629785">
    <property type="protein sequence ID" value="SDT97942.1"/>
    <property type="molecule type" value="Genomic_DNA"/>
</dbReference>
<proteinExistence type="predicted"/>